<accession>A0ABQ2SQB2</accession>
<keyword evidence="2" id="KW-1185">Reference proteome</keyword>
<evidence type="ECO:0000313" key="2">
    <source>
        <dbReference type="Proteomes" id="UP000620633"/>
    </source>
</evidence>
<proteinExistence type="predicted"/>
<organism evidence="1 2">
    <name type="scientific">Deinococcus knuensis</name>
    <dbReference type="NCBI Taxonomy" id="1837380"/>
    <lineage>
        <taxon>Bacteria</taxon>
        <taxon>Thermotogati</taxon>
        <taxon>Deinococcota</taxon>
        <taxon>Deinococci</taxon>
        <taxon>Deinococcales</taxon>
        <taxon>Deinococcaceae</taxon>
        <taxon>Deinococcus</taxon>
    </lineage>
</organism>
<dbReference type="EMBL" id="BMQO01000020">
    <property type="protein sequence ID" value="GGS36982.1"/>
    <property type="molecule type" value="Genomic_DNA"/>
</dbReference>
<name>A0ABQ2SQB2_9DEIO</name>
<sequence length="45" mass="5180">MTEVTGLRPSPVKWLGTLDDRAQKDLQAWLNRMPDSVRRAMNLPD</sequence>
<dbReference type="Proteomes" id="UP000620633">
    <property type="component" value="Unassembled WGS sequence"/>
</dbReference>
<evidence type="ECO:0008006" key="3">
    <source>
        <dbReference type="Google" id="ProtNLM"/>
    </source>
</evidence>
<protein>
    <recommendedName>
        <fullName evidence="3">Transposase</fullName>
    </recommendedName>
</protein>
<gene>
    <name evidence="1" type="ORF">GCM10008961_30790</name>
</gene>
<reference evidence="2" key="1">
    <citation type="journal article" date="2019" name="Int. J. Syst. Evol. Microbiol.">
        <title>The Global Catalogue of Microorganisms (GCM) 10K type strain sequencing project: providing services to taxonomists for standard genome sequencing and annotation.</title>
        <authorList>
            <consortium name="The Broad Institute Genomics Platform"/>
            <consortium name="The Broad Institute Genome Sequencing Center for Infectious Disease"/>
            <person name="Wu L."/>
            <person name="Ma J."/>
        </authorList>
    </citation>
    <scope>NUCLEOTIDE SEQUENCE [LARGE SCALE GENOMIC DNA]</scope>
    <source>
        <strain evidence="2">JCM 31406</strain>
    </source>
</reference>
<comment type="caution">
    <text evidence="1">The sequence shown here is derived from an EMBL/GenBank/DDBJ whole genome shotgun (WGS) entry which is preliminary data.</text>
</comment>
<evidence type="ECO:0000313" key="1">
    <source>
        <dbReference type="EMBL" id="GGS36982.1"/>
    </source>
</evidence>
<dbReference type="RefSeq" id="WP_189103183.1">
    <property type="nucleotide sequence ID" value="NZ_BMQO01000020.1"/>
</dbReference>